<organism evidence="3 4">
    <name type="scientific">Mesorhizobium japonicum (strain LMG 29417 / CECT 9101 / MAFF 303099)</name>
    <name type="common">Mesorhizobium loti (strain MAFF 303099)</name>
    <dbReference type="NCBI Taxonomy" id="266835"/>
    <lineage>
        <taxon>Bacteria</taxon>
        <taxon>Pseudomonadati</taxon>
        <taxon>Pseudomonadota</taxon>
        <taxon>Alphaproteobacteria</taxon>
        <taxon>Hyphomicrobiales</taxon>
        <taxon>Phyllobacteriaceae</taxon>
        <taxon>Mesorhizobium</taxon>
    </lineage>
</organism>
<dbReference type="HOGENOM" id="CLU_056788_2_3_5"/>
<gene>
    <name evidence="3" type="ordered locus">mll6383</name>
</gene>
<dbReference type="InterPro" id="IPR009057">
    <property type="entry name" value="Homeodomain-like_sf"/>
</dbReference>
<dbReference type="eggNOG" id="COG3415">
    <property type="taxonomic scope" value="Bacteria"/>
</dbReference>
<dbReference type="InterPro" id="IPR036388">
    <property type="entry name" value="WH-like_DNA-bd_sf"/>
</dbReference>
<dbReference type="AlphaFoldDB" id="Q989K7"/>
<evidence type="ECO:0000256" key="1">
    <source>
        <dbReference type="ARBA" id="ARBA00022724"/>
    </source>
</evidence>
<feature type="domain" description="Paired" evidence="2">
    <location>
        <begin position="2"/>
        <end position="64"/>
    </location>
</feature>
<accession>Q989K7</accession>
<sequence>MGKPYSNDLRDRVVASVEQEGLSRRQAAARYDVGISSVIRWVGRFRETGSVSPGQIGGHKPKKIRGAHRDWLVERCRNEAFTLRGLVAELAERGLKVDYRSVWAFVREEKLSYKKRRWSRPNRGVPTSRAGVSNG</sequence>
<dbReference type="GO" id="GO:0003677">
    <property type="term" value="F:DNA binding"/>
    <property type="evidence" value="ECO:0007669"/>
    <property type="project" value="InterPro"/>
</dbReference>
<reference evidence="3 4" key="1">
    <citation type="journal article" date="2000" name="DNA Res.">
        <title>Complete genome structure of the nitrogen-fixing symbiotic bacterium Mesorhizobium loti.</title>
        <authorList>
            <person name="Kaneko T."/>
            <person name="Nakamura Y."/>
            <person name="Sato S."/>
            <person name="Asamizu E."/>
            <person name="Kato T."/>
            <person name="Sasamoto S."/>
            <person name="Watanabe A."/>
            <person name="Idesawa K."/>
            <person name="Ishikawa A."/>
            <person name="Kawashima K."/>
            <person name="Kimura T."/>
            <person name="Kishida Y."/>
            <person name="Kiyokawa C."/>
            <person name="Kohara M."/>
            <person name="Matsumoto M."/>
            <person name="Matsuno A."/>
            <person name="Mochizuki Y."/>
            <person name="Nakayama S."/>
            <person name="Nakazaki N."/>
            <person name="Shimpo S."/>
            <person name="Sugimoto M."/>
            <person name="Takeuchi C."/>
            <person name="Yamada M."/>
            <person name="Tabata S."/>
        </authorList>
    </citation>
    <scope>NUCLEOTIDE SEQUENCE [LARGE SCALE GENOMIC DNA]</scope>
    <source>
        <strain evidence="4">LMG 29417 / CECT 9101 / MAFF 303099</strain>
    </source>
</reference>
<evidence type="ECO:0000259" key="2">
    <source>
        <dbReference type="Pfam" id="PF00292"/>
    </source>
</evidence>
<dbReference type="EMBL" id="BA000012">
    <property type="protein sequence ID" value="BAB52689.1"/>
    <property type="molecule type" value="Genomic_DNA"/>
</dbReference>
<name>Q989K7_RHILO</name>
<protein>
    <submittedName>
        <fullName evidence="3">Transposase</fullName>
    </submittedName>
</protein>
<evidence type="ECO:0000313" key="3">
    <source>
        <dbReference type="EMBL" id="BAB52689.1"/>
    </source>
</evidence>
<proteinExistence type="predicted"/>
<dbReference type="GO" id="GO:0006355">
    <property type="term" value="P:regulation of DNA-templated transcription"/>
    <property type="evidence" value="ECO:0007669"/>
    <property type="project" value="InterPro"/>
</dbReference>
<dbReference type="Proteomes" id="UP000000552">
    <property type="component" value="Chromosome"/>
</dbReference>
<keyword evidence="1" id="KW-0563">Paired box</keyword>
<dbReference type="Pfam" id="PF00292">
    <property type="entry name" value="PAX"/>
    <property type="match status" value="1"/>
</dbReference>
<dbReference type="Gene3D" id="1.10.10.10">
    <property type="entry name" value="Winged helix-like DNA-binding domain superfamily/Winged helix DNA-binding domain"/>
    <property type="match status" value="1"/>
</dbReference>
<dbReference type="PATRIC" id="fig|266835.9.peg.5062"/>
<dbReference type="InterPro" id="IPR001523">
    <property type="entry name" value="Paired_dom"/>
</dbReference>
<evidence type="ECO:0000313" key="4">
    <source>
        <dbReference type="Proteomes" id="UP000000552"/>
    </source>
</evidence>
<dbReference type="KEGG" id="mlo:mll6383"/>
<dbReference type="SUPFAM" id="SSF46689">
    <property type="entry name" value="Homeodomain-like"/>
    <property type="match status" value="1"/>
</dbReference>